<dbReference type="AlphaFoldDB" id="E6PM71"/>
<name>E6PM71_9ZZZZ</name>
<accession>E6PM71</accession>
<gene>
    <name evidence="1" type="ORF">CARN2_1012</name>
</gene>
<sequence>MTATATFDLLDLPTRILNDLAAGSAIEDLAATLCRLTEAHAPGHIASIMQMGEDGASAALSGLARGITLACALRLAATSVWWQRGRSTGVNRP</sequence>
<evidence type="ECO:0000313" key="1">
    <source>
        <dbReference type="EMBL" id="CBH96023.1"/>
    </source>
</evidence>
<dbReference type="EMBL" id="CABM01000017">
    <property type="protein sequence ID" value="CBH96023.1"/>
    <property type="molecule type" value="Genomic_DNA"/>
</dbReference>
<proteinExistence type="predicted"/>
<reference evidence="1" key="1">
    <citation type="submission" date="2009-10" db="EMBL/GenBank/DDBJ databases">
        <title>Diversity of trophic interactions inside an arsenic-rich microbial ecosystem.</title>
        <authorList>
            <person name="Bertin P.N."/>
            <person name="Heinrich-Salmeron A."/>
            <person name="Pelletier E."/>
            <person name="Goulhen-Chollet F."/>
            <person name="Arsene-Ploetze F."/>
            <person name="Gallien S."/>
            <person name="Calteau A."/>
            <person name="Vallenet D."/>
            <person name="Casiot C."/>
            <person name="Chane-Woon-Ming B."/>
            <person name="Giloteaux L."/>
            <person name="Barakat M."/>
            <person name="Bonnefoy V."/>
            <person name="Bruneel O."/>
            <person name="Chandler M."/>
            <person name="Cleiss J."/>
            <person name="Duran R."/>
            <person name="Elbaz-Poulichet F."/>
            <person name="Fonknechten N."/>
            <person name="Lauga B."/>
            <person name="Mornico D."/>
            <person name="Ortet P."/>
            <person name="Schaeffer C."/>
            <person name="Siguier P."/>
            <person name="Alexander Thil Smith A."/>
            <person name="Van Dorsselaer A."/>
            <person name="Weissenbach J."/>
            <person name="Medigue C."/>
            <person name="Le Paslier D."/>
        </authorList>
    </citation>
    <scope>NUCLEOTIDE SEQUENCE</scope>
</reference>
<comment type="caution">
    <text evidence="1">The sequence shown here is derived from an EMBL/GenBank/DDBJ whole genome shotgun (WGS) entry which is preliminary data.</text>
</comment>
<protein>
    <submittedName>
        <fullName evidence="1">Uncharacterized protein</fullName>
    </submittedName>
</protein>
<organism evidence="1">
    <name type="scientific">mine drainage metagenome</name>
    <dbReference type="NCBI Taxonomy" id="410659"/>
    <lineage>
        <taxon>unclassified sequences</taxon>
        <taxon>metagenomes</taxon>
        <taxon>ecological metagenomes</taxon>
    </lineage>
</organism>